<accession>A0ABR2L4C4</accession>
<comment type="caution">
    <text evidence="2">The sequence shown here is derived from an EMBL/GenBank/DDBJ whole genome shotgun (WGS) entry which is preliminary data.</text>
</comment>
<proteinExistence type="predicted"/>
<sequence length="229" mass="27444">MFNNLTYDPLQDQIFNNSEDCQSESYWSNYNDYYFFEPEPLNACDIPDNDETFQETCENINDTSQSNRNQPDDTSVIQYSHSNNNNNNDVNHCSSNEFDQKDQQFDSFENKSNSQPCEAWLDDNQNQKSNLFGDRHRKPKTKLFLSDSTKKFKKDFYSRFTSKKKFKKEFVKDIHNTILVEKIKGFRKMRRDEIRMIDQYFINYAPFQDEILQVLKDNHDIISKKILNF</sequence>
<evidence type="ECO:0000313" key="2">
    <source>
        <dbReference type="EMBL" id="KAK8898210.1"/>
    </source>
</evidence>
<gene>
    <name evidence="2" type="ORF">M9Y10_000486</name>
</gene>
<dbReference type="EMBL" id="JAPFFF010000001">
    <property type="protein sequence ID" value="KAK8898210.1"/>
    <property type="molecule type" value="Genomic_DNA"/>
</dbReference>
<organism evidence="2 3">
    <name type="scientific">Tritrichomonas musculus</name>
    <dbReference type="NCBI Taxonomy" id="1915356"/>
    <lineage>
        <taxon>Eukaryota</taxon>
        <taxon>Metamonada</taxon>
        <taxon>Parabasalia</taxon>
        <taxon>Tritrichomonadida</taxon>
        <taxon>Tritrichomonadidae</taxon>
        <taxon>Tritrichomonas</taxon>
    </lineage>
</organism>
<feature type="compositionally biased region" description="Polar residues" evidence="1">
    <location>
        <begin position="61"/>
        <end position="79"/>
    </location>
</feature>
<dbReference type="Proteomes" id="UP001470230">
    <property type="component" value="Unassembled WGS sequence"/>
</dbReference>
<evidence type="ECO:0000256" key="1">
    <source>
        <dbReference type="SAM" id="MobiDB-lite"/>
    </source>
</evidence>
<name>A0ABR2L4C4_9EUKA</name>
<protein>
    <submittedName>
        <fullName evidence="2">Uncharacterized protein</fullName>
    </submittedName>
</protein>
<feature type="region of interest" description="Disordered" evidence="1">
    <location>
        <begin position="61"/>
        <end position="96"/>
    </location>
</feature>
<evidence type="ECO:0000313" key="3">
    <source>
        <dbReference type="Proteomes" id="UP001470230"/>
    </source>
</evidence>
<reference evidence="2 3" key="1">
    <citation type="submission" date="2024-04" db="EMBL/GenBank/DDBJ databases">
        <title>Tritrichomonas musculus Genome.</title>
        <authorList>
            <person name="Alves-Ferreira E."/>
            <person name="Grigg M."/>
            <person name="Lorenzi H."/>
            <person name="Galac M."/>
        </authorList>
    </citation>
    <scope>NUCLEOTIDE SEQUENCE [LARGE SCALE GENOMIC DNA]</scope>
    <source>
        <strain evidence="2 3">EAF2021</strain>
    </source>
</reference>
<feature type="compositionally biased region" description="Low complexity" evidence="1">
    <location>
        <begin position="80"/>
        <end position="96"/>
    </location>
</feature>
<keyword evidence="3" id="KW-1185">Reference proteome</keyword>